<dbReference type="Gene3D" id="3.30.1460.10">
    <property type="match status" value="1"/>
</dbReference>
<proteinExistence type="predicted"/>
<name>A0A0S2SCY2_9GAMM</name>
<organism evidence="1 2">
    <name type="scientific">Aeromonas schubertii</name>
    <dbReference type="NCBI Taxonomy" id="652"/>
    <lineage>
        <taxon>Bacteria</taxon>
        <taxon>Pseudomonadati</taxon>
        <taxon>Pseudomonadota</taxon>
        <taxon>Gammaproteobacteria</taxon>
        <taxon>Aeromonadales</taxon>
        <taxon>Aeromonadaceae</taxon>
        <taxon>Aeromonas</taxon>
    </lineage>
</organism>
<dbReference type="RefSeq" id="WP_060585698.1">
    <property type="nucleotide sequence ID" value="NZ_CP013067.1"/>
</dbReference>
<accession>A0A0S2SCY2</accession>
<dbReference type="CDD" id="cd17031">
    <property type="entry name" value="T3SC_IA_SycN-like"/>
    <property type="match status" value="1"/>
</dbReference>
<reference evidence="1 2" key="2">
    <citation type="journal article" date="2016" name="Genome Announc.">
        <title>Complete Genome Sequence of the Highly Virulent Aeromonas schubertii Strain WL1483, Isolated from Diseased Snakehead Fish (Channa argus) in China.</title>
        <authorList>
            <person name="Liu L."/>
            <person name="Li N."/>
            <person name="Zhang D."/>
            <person name="Fu X."/>
            <person name="Shi C."/>
            <person name="Lin Q."/>
            <person name="Hao G."/>
        </authorList>
    </citation>
    <scope>NUCLEOTIDE SEQUENCE [LARGE SCALE GENOMIC DNA]</scope>
    <source>
        <strain evidence="1 2">WL1483</strain>
    </source>
</reference>
<gene>
    <name evidence="1" type="primary">sycN</name>
    <name evidence="1" type="ORF">WL1483_141</name>
</gene>
<dbReference type="EMBL" id="CP013067">
    <property type="protein sequence ID" value="ALP39560.1"/>
    <property type="molecule type" value="Genomic_DNA"/>
</dbReference>
<dbReference type="SUPFAM" id="SSF69635">
    <property type="entry name" value="Type III secretory system chaperone-like"/>
    <property type="match status" value="1"/>
</dbReference>
<dbReference type="KEGG" id="asr:WL1483_141"/>
<dbReference type="AlphaFoldDB" id="A0A0S2SCY2"/>
<sequence>MSWMEPVITRFCQDLGLAVGETLPALVQLKLAQSGTLQLEQHDGQLTLWLARALPWHQSGDAMVRAMTLTAAHHSGALPLRCAWLGDDRLLLLVTLEESAITQPLLHQAFESLLRLQQEVLAS</sequence>
<reference evidence="2" key="1">
    <citation type="submission" date="2015-10" db="EMBL/GenBank/DDBJ databases">
        <title>Complete Genome Sequence of Aeromonas schubertii strain WL1483.</title>
        <authorList>
            <person name="Liu L."/>
        </authorList>
    </citation>
    <scope>NUCLEOTIDE SEQUENCE [LARGE SCALE GENOMIC DNA]</scope>
    <source>
        <strain evidence="2">WL1483</strain>
    </source>
</reference>
<dbReference type="Pfam" id="PF21665">
    <property type="entry name" value="Type_III_SycN"/>
    <property type="match status" value="1"/>
</dbReference>
<evidence type="ECO:0000313" key="1">
    <source>
        <dbReference type="EMBL" id="ALP39560.1"/>
    </source>
</evidence>
<dbReference type="NCBIfam" id="TIGR02503">
    <property type="entry name" value="type_III_SycN"/>
    <property type="match status" value="1"/>
</dbReference>
<dbReference type="GO" id="GO:0009306">
    <property type="term" value="P:protein secretion"/>
    <property type="evidence" value="ECO:0007669"/>
    <property type="project" value="InterPro"/>
</dbReference>
<dbReference type="Proteomes" id="UP000058114">
    <property type="component" value="Chromosome"/>
</dbReference>
<dbReference type="InterPro" id="IPR012673">
    <property type="entry name" value="T3SS_SynN"/>
</dbReference>
<protein>
    <submittedName>
        <fullName evidence="1">Molecular chaperone</fullName>
    </submittedName>
</protein>
<evidence type="ECO:0000313" key="2">
    <source>
        <dbReference type="Proteomes" id="UP000058114"/>
    </source>
</evidence>
<dbReference type="PATRIC" id="fig|652.5.peg.1912"/>